<dbReference type="AlphaFoldDB" id="A0A1M6IB93"/>
<proteinExistence type="inferred from homology"/>
<evidence type="ECO:0000313" key="3">
    <source>
        <dbReference type="Proteomes" id="UP000184192"/>
    </source>
</evidence>
<name>A0A1M6IB93_9BACE</name>
<evidence type="ECO:0000313" key="2">
    <source>
        <dbReference type="EMBL" id="SHJ31683.1"/>
    </source>
</evidence>
<keyword evidence="3" id="KW-1185">Reference proteome</keyword>
<sequence length="197" mass="22398">MDTNADIFKIETNHVVPSRGKVLISEPFLYDEMFGRSVILLVDHTMDGTMGLVLNKPLTLCLNDVLKEFKDVDDIPIYKGGPLSTDTLFYLHTLKDIEDSLQIGKGFYLNGDFEAIRRYILQGNEISGKIRFFLGYSGWEHDQLCQEIEENTWLIGSADITSLMNEKGSPKLWKNALGQLGGKYETWSRFPQIPTLN</sequence>
<dbReference type="InterPro" id="IPR003774">
    <property type="entry name" value="AlgH-like"/>
</dbReference>
<dbReference type="Pfam" id="PF02622">
    <property type="entry name" value="DUF179"/>
    <property type="match status" value="1"/>
</dbReference>
<comment type="similarity">
    <text evidence="1">Belongs to the UPF0301 (AlgH) family.</text>
</comment>
<dbReference type="Gene3D" id="3.40.1740.10">
    <property type="entry name" value="VC0467-like"/>
    <property type="match status" value="1"/>
</dbReference>
<dbReference type="GeneID" id="92713399"/>
<dbReference type="EMBL" id="FQZN01000022">
    <property type="protein sequence ID" value="SHJ31683.1"/>
    <property type="molecule type" value="Genomic_DNA"/>
</dbReference>
<accession>A0A1M6IB93</accession>
<dbReference type="GO" id="GO:0005829">
    <property type="term" value="C:cytosol"/>
    <property type="evidence" value="ECO:0007669"/>
    <property type="project" value="TreeGrafter"/>
</dbReference>
<dbReference type="Proteomes" id="UP000184192">
    <property type="component" value="Unassembled WGS sequence"/>
</dbReference>
<dbReference type="SUPFAM" id="SSF143456">
    <property type="entry name" value="VC0467-like"/>
    <property type="match status" value="1"/>
</dbReference>
<evidence type="ECO:0000256" key="1">
    <source>
        <dbReference type="ARBA" id="ARBA00009600"/>
    </source>
</evidence>
<reference evidence="3" key="1">
    <citation type="submission" date="2016-11" db="EMBL/GenBank/DDBJ databases">
        <authorList>
            <person name="Varghese N."/>
            <person name="Submissions S."/>
        </authorList>
    </citation>
    <scope>NUCLEOTIDE SEQUENCE [LARGE SCALE GENOMIC DNA]</scope>
    <source>
        <strain evidence="3">DSM 26884</strain>
    </source>
</reference>
<dbReference type="PANTHER" id="PTHR30327">
    <property type="entry name" value="UNCHARACTERIZED PROTEIN YQGE"/>
    <property type="match status" value="1"/>
</dbReference>
<gene>
    <name evidence="2" type="ORF">SAMN05444350_1227</name>
</gene>
<dbReference type="eggNOG" id="COG1678">
    <property type="taxonomic scope" value="Bacteria"/>
</dbReference>
<dbReference type="PANTHER" id="PTHR30327:SF1">
    <property type="entry name" value="UPF0301 PROTEIN YQGE"/>
    <property type="match status" value="1"/>
</dbReference>
<dbReference type="RefSeq" id="WP_073314234.1">
    <property type="nucleotide sequence ID" value="NZ_FQZN01000022.1"/>
</dbReference>
<protein>
    <submittedName>
        <fullName evidence="2">Putative transcriptional regulator</fullName>
    </submittedName>
</protein>
<organism evidence="2 3">
    <name type="scientific">Bacteroides stercorirosoris</name>
    <dbReference type="NCBI Taxonomy" id="871324"/>
    <lineage>
        <taxon>Bacteria</taxon>
        <taxon>Pseudomonadati</taxon>
        <taxon>Bacteroidota</taxon>
        <taxon>Bacteroidia</taxon>
        <taxon>Bacteroidales</taxon>
        <taxon>Bacteroidaceae</taxon>
        <taxon>Bacteroides</taxon>
    </lineage>
</organism>